<feature type="region of interest" description="Disordered" evidence="3">
    <location>
        <begin position="186"/>
        <end position="205"/>
    </location>
</feature>
<feature type="compositionally biased region" description="Low complexity" evidence="3">
    <location>
        <begin position="123"/>
        <end position="140"/>
    </location>
</feature>
<evidence type="ECO:0000256" key="1">
    <source>
        <dbReference type="ARBA" id="ARBA00010515"/>
    </source>
</evidence>
<feature type="region of interest" description="Disordered" evidence="3">
    <location>
        <begin position="105"/>
        <end position="147"/>
    </location>
</feature>
<dbReference type="PANTHER" id="PTHR23024">
    <property type="entry name" value="ARYLACETAMIDE DEACETYLASE"/>
    <property type="match status" value="1"/>
</dbReference>
<evidence type="ECO:0000313" key="6">
    <source>
        <dbReference type="Proteomes" id="UP000636709"/>
    </source>
</evidence>
<dbReference type="InterPro" id="IPR002168">
    <property type="entry name" value="Lipase_GDXG_HIS_AS"/>
</dbReference>
<comment type="similarity">
    <text evidence="1">Belongs to the 'GDXG' lipolytic enzyme family.</text>
</comment>
<dbReference type="InterPro" id="IPR050466">
    <property type="entry name" value="Carboxylest/Gibb_receptor"/>
</dbReference>
<dbReference type="AlphaFoldDB" id="A0A835KI02"/>
<accession>A0A835KI02</accession>
<dbReference type="InterPro" id="IPR029058">
    <property type="entry name" value="AB_hydrolase_fold"/>
</dbReference>
<evidence type="ECO:0000256" key="3">
    <source>
        <dbReference type="SAM" id="MobiDB-lite"/>
    </source>
</evidence>
<name>A0A835KI02_9POAL</name>
<dbReference type="PROSITE" id="PS01173">
    <property type="entry name" value="LIPASE_GDXG_HIS"/>
    <property type="match status" value="1"/>
</dbReference>
<organism evidence="5 6">
    <name type="scientific">Digitaria exilis</name>
    <dbReference type="NCBI Taxonomy" id="1010633"/>
    <lineage>
        <taxon>Eukaryota</taxon>
        <taxon>Viridiplantae</taxon>
        <taxon>Streptophyta</taxon>
        <taxon>Embryophyta</taxon>
        <taxon>Tracheophyta</taxon>
        <taxon>Spermatophyta</taxon>
        <taxon>Magnoliopsida</taxon>
        <taxon>Liliopsida</taxon>
        <taxon>Poales</taxon>
        <taxon>Poaceae</taxon>
        <taxon>PACMAD clade</taxon>
        <taxon>Panicoideae</taxon>
        <taxon>Panicodae</taxon>
        <taxon>Paniceae</taxon>
        <taxon>Anthephorinae</taxon>
        <taxon>Digitaria</taxon>
    </lineage>
</organism>
<feature type="compositionally biased region" description="Basic and acidic residues" evidence="3">
    <location>
        <begin position="566"/>
        <end position="580"/>
    </location>
</feature>
<dbReference type="EMBL" id="JACEFO010001613">
    <property type="protein sequence ID" value="KAF8730733.1"/>
    <property type="molecule type" value="Genomic_DNA"/>
</dbReference>
<feature type="domain" description="Alpha/beta hydrolase fold-3" evidence="4">
    <location>
        <begin position="702"/>
        <end position="924"/>
    </location>
</feature>
<dbReference type="PANTHER" id="PTHR23024:SF668">
    <property type="entry name" value="OS11G0240600 PROTEIN"/>
    <property type="match status" value="1"/>
</dbReference>
<reference evidence="5" key="1">
    <citation type="submission" date="2020-07" db="EMBL/GenBank/DDBJ databases">
        <title>Genome sequence and genetic diversity analysis of an under-domesticated orphan crop, white fonio (Digitaria exilis).</title>
        <authorList>
            <person name="Bennetzen J.L."/>
            <person name="Chen S."/>
            <person name="Ma X."/>
            <person name="Wang X."/>
            <person name="Yssel A.E.J."/>
            <person name="Chaluvadi S.R."/>
            <person name="Johnson M."/>
            <person name="Gangashetty P."/>
            <person name="Hamidou F."/>
            <person name="Sanogo M.D."/>
            <person name="Zwaenepoel A."/>
            <person name="Wallace J."/>
            <person name="Van De Peer Y."/>
            <person name="Van Deynze A."/>
        </authorList>
    </citation>
    <scope>NUCLEOTIDE SEQUENCE</scope>
    <source>
        <tissue evidence="5">Leaves</tissue>
    </source>
</reference>
<proteinExistence type="inferred from homology"/>
<evidence type="ECO:0000313" key="5">
    <source>
        <dbReference type="EMBL" id="KAF8730733.1"/>
    </source>
</evidence>
<comment type="caution">
    <text evidence="5">The sequence shown here is derived from an EMBL/GenBank/DDBJ whole genome shotgun (WGS) entry which is preliminary data.</text>
</comment>
<evidence type="ECO:0000259" key="4">
    <source>
        <dbReference type="Pfam" id="PF07859"/>
    </source>
</evidence>
<dbReference type="InterPro" id="IPR013094">
    <property type="entry name" value="AB_hydrolase_3"/>
</dbReference>
<dbReference type="Pfam" id="PF07859">
    <property type="entry name" value="Abhydrolase_3"/>
    <property type="match status" value="2"/>
</dbReference>
<feature type="domain" description="Alpha/beta hydrolase fold-3" evidence="4">
    <location>
        <begin position="234"/>
        <end position="459"/>
    </location>
</feature>
<dbReference type="OrthoDB" id="408631at2759"/>
<keyword evidence="2" id="KW-0378">Hydrolase</keyword>
<dbReference type="Proteomes" id="UP000636709">
    <property type="component" value="Unassembled WGS sequence"/>
</dbReference>
<evidence type="ECO:0000256" key="2">
    <source>
        <dbReference type="ARBA" id="ARBA00022801"/>
    </source>
</evidence>
<dbReference type="GO" id="GO:0016787">
    <property type="term" value="F:hydrolase activity"/>
    <property type="evidence" value="ECO:0007669"/>
    <property type="project" value="UniProtKB-KW"/>
</dbReference>
<dbReference type="Gene3D" id="3.40.50.1820">
    <property type="entry name" value="alpha/beta hydrolase"/>
    <property type="match status" value="2"/>
</dbReference>
<gene>
    <name evidence="5" type="ORF">HU200_016595</name>
</gene>
<dbReference type="SUPFAM" id="SSF53474">
    <property type="entry name" value="alpha/beta-Hydrolases"/>
    <property type="match status" value="2"/>
</dbReference>
<keyword evidence="6" id="KW-1185">Reference proteome</keyword>
<sequence length="1100" mass="118800">MDPNECVFFYGTYLPSGSCCVVAATASSSVHAAAFDAVSSLVVAFPKPLHRTRLECPPRRRGHELHCIVLVVSSYFKRQSIALTALSYPLSLSLSLSSCSSHSEAAQERAAPLPQHQSRADEPAAMGEAAAASDPAPAMETSRGRVAPPMPWRTRLAVMAAGYLTDATRRADGTINRRLLGVLDKPVPASPTPRNGVASRDLTIGGDDPSVPLPLRARLFHPSSPASGEPLPVVVFFHGGGFAYLSASSQSYDAACRRIARYATAAVLSVDYRRSPEHKFPAPYDDGLAALRFLDAHPDHLAAAGDDQHNSIDVSRCYLAGDSAGGNIAHHVASRYASNPSAFARVRLRGLIAIQPFFGGEERTPSELRLAGAPIVSVPRTDWMWRAFLPPGADRAHEACSPEAAVAGLGGRELFPPVTVVVGGYDPLQDWQRRYCDALRREGKEVRVLEYPDAIHAFYVFPEFGDAKDLMLRIKEIVAGGGGEYRRRFSCWEVAEGGLGWWVSALSGWVDCVRGSGDSGVDLGAVFVVSCDGDLTSPHKGVWEGLAVMIEVEDRLRDPPINSVVKEVHPPNHDPLTDRSRAHHPPRALAFPSAMADTPPTTPPPSPGKKPKPPMSRLTRLSLKAVDLVVDATRRSDGTLNRCALSLLDPRVPAISSPCRGVATRDLVLDRSTRLRARLFHPSSPSTAKSTNSSGSPGLPVIVFFHGGGFAFLTAASAAYDAACRRISRYAAAAVLSVDYRRSPEHKFPAPYEDGLTALRFLDNNPTNLPIPLDVTRCYLAGDSAGGNIAHHVARRYATHVSTFRNVRLAGVVAIQPFFGGEERTPSELRLGGHGVAPIVSVDRADWMWRAFLPPGADRTHEAANFAHPAAIAGVDSPAFPPVLLAIGGFDPLQDWQRRYGEMLKSMGKDVRVVEYPDAIHAFYVFPVFDDARDFIIRIAEFVAESAGGGTGAGARRRSLFRNADTICLPPPLLLVPLPEPCGFCSLLLLPPPPWQQDIRVKAEMQRGSLVSLLLVSHRCALPLDRRAAMAPGLQALEAPATSVHRTAQHRRCLVNIVVVAWLRPIRSGGYAAGQEEDKSGRRFDGRRAEAKAAAFFACE</sequence>
<protein>
    <recommendedName>
        <fullName evidence="4">Alpha/beta hydrolase fold-3 domain-containing protein</fullName>
    </recommendedName>
</protein>
<feature type="region of interest" description="Disordered" evidence="3">
    <location>
        <begin position="563"/>
        <end position="617"/>
    </location>
</feature>